<dbReference type="Proteomes" id="UP000183982">
    <property type="component" value="Unassembled WGS sequence"/>
</dbReference>
<accession>A0A1M6DA28</accession>
<evidence type="ECO:0000313" key="3">
    <source>
        <dbReference type="Proteomes" id="UP000183982"/>
    </source>
</evidence>
<dbReference type="EMBL" id="FQZQ01000002">
    <property type="protein sequence ID" value="SHI69970.1"/>
    <property type="molecule type" value="Genomic_DNA"/>
</dbReference>
<organism evidence="2 3">
    <name type="scientific">Shimia gijangensis</name>
    <dbReference type="NCBI Taxonomy" id="1470563"/>
    <lineage>
        <taxon>Bacteria</taxon>
        <taxon>Pseudomonadati</taxon>
        <taxon>Pseudomonadota</taxon>
        <taxon>Alphaproteobacteria</taxon>
        <taxon>Rhodobacterales</taxon>
        <taxon>Roseobacteraceae</taxon>
    </lineage>
</organism>
<keyword evidence="3" id="KW-1185">Reference proteome</keyword>
<protein>
    <submittedName>
        <fullName evidence="2">Uncharacterized protein</fullName>
    </submittedName>
</protein>
<reference evidence="3" key="1">
    <citation type="submission" date="2016-11" db="EMBL/GenBank/DDBJ databases">
        <authorList>
            <person name="Varghese N."/>
            <person name="Submissions S."/>
        </authorList>
    </citation>
    <scope>NUCLEOTIDE SEQUENCE [LARGE SCALE GENOMIC DNA]</scope>
    <source>
        <strain evidence="3">DSM 100564</strain>
    </source>
</reference>
<name>A0A1M6DA28_9RHOB</name>
<sequence>MFQHVLRCGVLSSFFVVGASLVLPVSGAHASSSGFTKPTSAGHGAASFDWLSRSGNAKKDSLTIASSKNSLGNGEWICSAAGFGKQAKCYRR</sequence>
<dbReference type="AlphaFoldDB" id="A0A1M6DA28"/>
<evidence type="ECO:0000256" key="1">
    <source>
        <dbReference type="SAM" id="SignalP"/>
    </source>
</evidence>
<gene>
    <name evidence="2" type="ORF">SAMN05444000_102266</name>
</gene>
<keyword evidence="1" id="KW-0732">Signal</keyword>
<dbReference type="STRING" id="1470563.SAMN05444000_102266"/>
<feature type="signal peptide" evidence="1">
    <location>
        <begin position="1"/>
        <end position="30"/>
    </location>
</feature>
<feature type="chain" id="PRO_5012296722" evidence="1">
    <location>
        <begin position="31"/>
        <end position="92"/>
    </location>
</feature>
<proteinExistence type="predicted"/>
<evidence type="ECO:0000313" key="2">
    <source>
        <dbReference type="EMBL" id="SHI69970.1"/>
    </source>
</evidence>